<accession>A0A498SIX9</accession>
<evidence type="ECO:0000256" key="5">
    <source>
        <dbReference type="ARBA" id="ARBA00023242"/>
    </source>
</evidence>
<reference evidence="8 9" key="1">
    <citation type="submission" date="2018-08" db="EMBL/GenBank/DDBJ databases">
        <authorList>
            <person name="Laetsch R D."/>
            <person name="Stevens L."/>
            <person name="Kumar S."/>
            <person name="Blaxter L. M."/>
        </authorList>
    </citation>
    <scope>NUCLEOTIDE SEQUENCE [LARGE SCALE GENOMIC DNA]</scope>
</reference>
<evidence type="ECO:0000256" key="3">
    <source>
        <dbReference type="ARBA" id="ARBA00023125"/>
    </source>
</evidence>
<comment type="subcellular location">
    <subcellularLocation>
        <location evidence="1">Nucleus</location>
    </subcellularLocation>
</comment>
<keyword evidence="5" id="KW-0539">Nucleus</keyword>
<name>A0A498SIX9_ACAVI</name>
<dbReference type="OrthoDB" id="5920083at2759"/>
<dbReference type="GO" id="GO:0000978">
    <property type="term" value="F:RNA polymerase II cis-regulatory region sequence-specific DNA binding"/>
    <property type="evidence" value="ECO:0007669"/>
    <property type="project" value="TreeGrafter"/>
</dbReference>
<keyword evidence="2" id="KW-0805">Transcription regulation</keyword>
<dbReference type="InterPro" id="IPR011598">
    <property type="entry name" value="bHLH_dom"/>
</dbReference>
<dbReference type="STRING" id="6277.A0A498SIX9"/>
<evidence type="ECO:0000313" key="8">
    <source>
        <dbReference type="EMBL" id="VBB28591.1"/>
    </source>
</evidence>
<feature type="domain" description="BHLH" evidence="7">
    <location>
        <begin position="187"/>
        <end position="237"/>
    </location>
</feature>
<organism evidence="8 9">
    <name type="scientific">Acanthocheilonema viteae</name>
    <name type="common">Filarial nematode worm</name>
    <name type="synonym">Dipetalonema viteae</name>
    <dbReference type="NCBI Taxonomy" id="6277"/>
    <lineage>
        <taxon>Eukaryota</taxon>
        <taxon>Metazoa</taxon>
        <taxon>Ecdysozoa</taxon>
        <taxon>Nematoda</taxon>
        <taxon>Chromadorea</taxon>
        <taxon>Rhabditida</taxon>
        <taxon>Spirurina</taxon>
        <taxon>Spiruromorpha</taxon>
        <taxon>Filarioidea</taxon>
        <taxon>Onchocercidae</taxon>
        <taxon>Acanthocheilonema</taxon>
    </lineage>
</organism>
<dbReference type="InterPro" id="IPR036638">
    <property type="entry name" value="HLH_DNA-bd_sf"/>
</dbReference>
<evidence type="ECO:0000256" key="4">
    <source>
        <dbReference type="ARBA" id="ARBA00023163"/>
    </source>
</evidence>
<dbReference type="PROSITE" id="PS50888">
    <property type="entry name" value="BHLH"/>
    <property type="match status" value="1"/>
</dbReference>
<dbReference type="SUPFAM" id="SSF47459">
    <property type="entry name" value="HLH, helix-loop-helix DNA-binding domain"/>
    <property type="match status" value="1"/>
</dbReference>
<dbReference type="Gene3D" id="4.10.280.10">
    <property type="entry name" value="Helix-loop-helix DNA-binding domain"/>
    <property type="match status" value="1"/>
</dbReference>
<dbReference type="Pfam" id="PF00010">
    <property type="entry name" value="HLH"/>
    <property type="match status" value="1"/>
</dbReference>
<feature type="non-terminal residue" evidence="8">
    <location>
        <position position="237"/>
    </location>
</feature>
<keyword evidence="9" id="KW-1185">Reference proteome</keyword>
<evidence type="ECO:0000256" key="6">
    <source>
        <dbReference type="SAM" id="MobiDB-lite"/>
    </source>
</evidence>
<dbReference type="AlphaFoldDB" id="A0A498SIX9"/>
<dbReference type="PANTHER" id="PTHR11969:SF54">
    <property type="entry name" value="MAD-LIKE PROTEIN 1"/>
    <property type="match status" value="1"/>
</dbReference>
<dbReference type="GO" id="GO:0000981">
    <property type="term" value="F:DNA-binding transcription factor activity, RNA polymerase II-specific"/>
    <property type="evidence" value="ECO:0007669"/>
    <property type="project" value="TreeGrafter"/>
</dbReference>
<protein>
    <recommendedName>
        <fullName evidence="7">BHLH domain-containing protein</fullName>
    </recommendedName>
</protein>
<keyword evidence="3" id="KW-0238">DNA-binding</keyword>
<dbReference type="EMBL" id="UPTC01000434">
    <property type="protein sequence ID" value="VBB28591.1"/>
    <property type="molecule type" value="Genomic_DNA"/>
</dbReference>
<evidence type="ECO:0000256" key="2">
    <source>
        <dbReference type="ARBA" id="ARBA00023015"/>
    </source>
</evidence>
<proteinExistence type="predicted"/>
<evidence type="ECO:0000259" key="7">
    <source>
        <dbReference type="PROSITE" id="PS50888"/>
    </source>
</evidence>
<dbReference type="Proteomes" id="UP000276991">
    <property type="component" value="Unassembled WGS sequence"/>
</dbReference>
<dbReference type="GO" id="GO:0046983">
    <property type="term" value="F:protein dimerization activity"/>
    <property type="evidence" value="ECO:0007669"/>
    <property type="project" value="InterPro"/>
</dbReference>
<dbReference type="PANTHER" id="PTHR11969">
    <property type="entry name" value="MAX DIMERIZATION, MAD"/>
    <property type="match status" value="1"/>
</dbReference>
<dbReference type="GO" id="GO:0005634">
    <property type="term" value="C:nucleus"/>
    <property type="evidence" value="ECO:0007669"/>
    <property type="project" value="UniProtKB-SubCell"/>
</dbReference>
<sequence length="237" mass="25650">MTPSAEVQCHLMAFLKHSALVSLFHHCHLPQPPTHPAPLVAANKPLVHQLPILGHRPGPPKCEKACKPLRASMTESVSQPQDCDACIRTTCLHRSLPGRCQDWRSAPGPGGIAVAIGGTTSDESSGDSFVTKGVLGQSTTCSIASTSSLGCLSDRSSSIPSPRHFQTPPPEYSRRHRPYPSVSSARHSRAAHNELEKTRRANLRGYLDNLKDIVPSSSDNARNTTLSLLTRARDYIL</sequence>
<evidence type="ECO:0000313" key="9">
    <source>
        <dbReference type="Proteomes" id="UP000276991"/>
    </source>
</evidence>
<feature type="region of interest" description="Disordered" evidence="6">
    <location>
        <begin position="154"/>
        <end position="193"/>
    </location>
</feature>
<evidence type="ECO:0000256" key="1">
    <source>
        <dbReference type="ARBA" id="ARBA00004123"/>
    </source>
</evidence>
<keyword evidence="4" id="KW-0804">Transcription</keyword>
<gene>
    <name evidence="8" type="ORF">NAV_LOCUS3421</name>
</gene>